<dbReference type="GO" id="GO:0015012">
    <property type="term" value="P:heparan sulfate proteoglycan biosynthetic process"/>
    <property type="evidence" value="ECO:0007669"/>
    <property type="project" value="UniProtKB-ARBA"/>
</dbReference>
<evidence type="ECO:0000256" key="5">
    <source>
        <dbReference type="ARBA" id="ARBA00022824"/>
    </source>
</evidence>
<dbReference type="InterPro" id="IPR004263">
    <property type="entry name" value="Exostosin"/>
</dbReference>
<dbReference type="GO" id="GO:0016757">
    <property type="term" value="F:glycosyltransferase activity"/>
    <property type="evidence" value="ECO:0007669"/>
    <property type="project" value="InterPro"/>
</dbReference>
<protein>
    <submittedName>
        <fullName evidence="13">Uncharacterized protein</fullName>
    </submittedName>
</protein>
<evidence type="ECO:0000256" key="9">
    <source>
        <dbReference type="SAM" id="Coils"/>
    </source>
</evidence>
<evidence type="ECO:0000256" key="8">
    <source>
        <dbReference type="ARBA" id="ARBA00023157"/>
    </source>
</evidence>
<evidence type="ECO:0000259" key="11">
    <source>
        <dbReference type="Pfam" id="PF09258"/>
    </source>
</evidence>
<organism evidence="12 13">
    <name type="scientific">Acrobeloides nanus</name>
    <dbReference type="NCBI Taxonomy" id="290746"/>
    <lineage>
        <taxon>Eukaryota</taxon>
        <taxon>Metazoa</taxon>
        <taxon>Ecdysozoa</taxon>
        <taxon>Nematoda</taxon>
        <taxon>Chromadorea</taxon>
        <taxon>Rhabditida</taxon>
        <taxon>Tylenchina</taxon>
        <taxon>Cephalobomorpha</taxon>
        <taxon>Cephaloboidea</taxon>
        <taxon>Cephalobidae</taxon>
        <taxon>Acrobeloides</taxon>
    </lineage>
</organism>
<evidence type="ECO:0000259" key="10">
    <source>
        <dbReference type="Pfam" id="PF03016"/>
    </source>
</evidence>
<comment type="similarity">
    <text evidence="2">Belongs to the glycosyltransferase 47 family.</text>
</comment>
<feature type="coiled-coil region" evidence="9">
    <location>
        <begin position="105"/>
        <end position="146"/>
    </location>
</feature>
<keyword evidence="3" id="KW-0808">Transferase</keyword>
<dbReference type="InterPro" id="IPR029044">
    <property type="entry name" value="Nucleotide-diphossugar_trans"/>
</dbReference>
<evidence type="ECO:0000256" key="4">
    <source>
        <dbReference type="ARBA" id="ARBA00022692"/>
    </source>
</evidence>
<keyword evidence="6" id="KW-1133">Transmembrane helix</keyword>
<dbReference type="WBParaSite" id="ACRNAN_Path_449.g1699.t1">
    <property type="protein sequence ID" value="ACRNAN_Path_449.g1699.t1"/>
    <property type="gene ID" value="ACRNAN_Path_449.g1699"/>
</dbReference>
<dbReference type="SUPFAM" id="SSF53448">
    <property type="entry name" value="Nucleotide-diphospho-sugar transferases"/>
    <property type="match status" value="1"/>
</dbReference>
<proteinExistence type="inferred from homology"/>
<evidence type="ECO:0000256" key="2">
    <source>
        <dbReference type="ARBA" id="ARBA00010271"/>
    </source>
</evidence>
<evidence type="ECO:0000313" key="13">
    <source>
        <dbReference type="WBParaSite" id="ACRNAN_Path_449.g1699.t1"/>
    </source>
</evidence>
<evidence type="ECO:0000313" key="12">
    <source>
        <dbReference type="Proteomes" id="UP000887540"/>
    </source>
</evidence>
<dbReference type="AlphaFoldDB" id="A0A914C757"/>
<keyword evidence="7" id="KW-0472">Membrane</keyword>
<evidence type="ECO:0000256" key="7">
    <source>
        <dbReference type="ARBA" id="ARBA00023136"/>
    </source>
</evidence>
<dbReference type="InterPro" id="IPR015338">
    <property type="entry name" value="GT64_dom"/>
</dbReference>
<keyword evidence="4" id="KW-0812">Transmembrane</keyword>
<keyword evidence="5" id="KW-0256">Endoplasmic reticulum</keyword>
<keyword evidence="9" id="KW-0175">Coiled coil</keyword>
<sequence>MNRNESPFHERRNYFLAKFRSSRSILLVIILLLLLFSFFAYILPFFANDSDDSYAYNFIRLKFNEPSDHSCQPKWKWGGPKERAAEQERIFASVKKEHLDVARKLSEANKELETITKEIPNKRDELRLLELQIEELRLLQKELQDRRNVRLSLPNQPLLPQSLPIRPTNSNIENVVFNNLEDSIDFSRCSISTLFRVFIYQPTTLVQLSPHLQNLYKELSSSRYITQDPTTACIFIAFIDPQPQHFDPIKLPYFGELGRNHLLISDGVQEINSRNYKAAMLIGENFVKNTFRPSMDLGMFLRVKEYDIKEYERLTPLLPHSRKYLLSYISSSYGFSEVEGKNFEQLKISMISSQDLAYLETNCSSPVEHKEERMSLCYDEETRVNKSREAAFVLIFSNCISFQQRLYEILLAGSVPVVVSLTEPLPFEDLIDWRLASIRVAPARFPEMHFILRSISMSDLLELRRRGRFFLENYLMNTKVLSRSILSSIRYRLQLPGLSENDETAQPLFNASFTPVQLVPVTKPPFDDEYLGPVEAPFESPSYTHNLTSLSMYSYKIWNNFPHHVENTPSFLANDIPLPSESEFFDDTNMGMRPISPGSGQEFSVALGGNRPREQFTIVMLTYNRDNVLSASLERLNRLPYLNRIIVVWNNLDRAPTGPWPRLHVPIYFVNASKNSLNNRFLPYDQIQTEAVLSMDDDIDLKQHEIVFAFRVWREQRHKLVGFPARYHARYDSEMYYNSNHTCQLSMILTGAAFLHKSYLYAYTYTMPAIIRQKIDEWMNCEDLAMNFLVAHLIREPPIKTTSKWTLRCPTCTEMLSQDISHFNKRHNCIRFFTQVYGYDPLLFSQFRADSVLFKTRLPPNHQKCFRYV</sequence>
<keyword evidence="12" id="KW-1185">Reference proteome</keyword>
<dbReference type="PANTHER" id="PTHR48261:SF2">
    <property type="entry name" value="ACETYLGLUCOSAMINYLTRANSFERASE"/>
    <property type="match status" value="1"/>
</dbReference>
<feature type="domain" description="Exostosin GT47" evidence="10">
    <location>
        <begin position="211"/>
        <end position="455"/>
    </location>
</feature>
<dbReference type="Proteomes" id="UP000887540">
    <property type="component" value="Unplaced"/>
</dbReference>
<dbReference type="GO" id="GO:0005789">
    <property type="term" value="C:endoplasmic reticulum membrane"/>
    <property type="evidence" value="ECO:0007669"/>
    <property type="project" value="UniProtKB-SubCell"/>
</dbReference>
<dbReference type="Pfam" id="PF03016">
    <property type="entry name" value="Exostosin_GT47"/>
    <property type="match status" value="1"/>
</dbReference>
<evidence type="ECO:0000256" key="6">
    <source>
        <dbReference type="ARBA" id="ARBA00022989"/>
    </source>
</evidence>
<dbReference type="Pfam" id="PF09258">
    <property type="entry name" value="Glyco_transf_64"/>
    <property type="match status" value="1"/>
</dbReference>
<accession>A0A914C757</accession>
<reference evidence="13" key="1">
    <citation type="submission" date="2022-11" db="UniProtKB">
        <authorList>
            <consortium name="WormBaseParasite"/>
        </authorList>
    </citation>
    <scope>IDENTIFICATION</scope>
</reference>
<comment type="subcellular location">
    <subcellularLocation>
        <location evidence="1">Endoplasmic reticulum membrane</location>
        <topology evidence="1">Single-pass type II membrane protein</topology>
    </subcellularLocation>
</comment>
<evidence type="ECO:0000256" key="1">
    <source>
        <dbReference type="ARBA" id="ARBA00004648"/>
    </source>
</evidence>
<keyword evidence="8" id="KW-1015">Disulfide bond</keyword>
<evidence type="ECO:0000256" key="3">
    <source>
        <dbReference type="ARBA" id="ARBA00022679"/>
    </source>
</evidence>
<name>A0A914C757_9BILA</name>
<dbReference type="PANTHER" id="PTHR48261">
    <property type="entry name" value="ACETYLGLUCOSAMINYLTRANSFERASE"/>
    <property type="match status" value="1"/>
</dbReference>
<dbReference type="Gene3D" id="3.90.550.10">
    <property type="entry name" value="Spore Coat Polysaccharide Biosynthesis Protein SpsA, Chain A"/>
    <property type="match status" value="1"/>
</dbReference>
<dbReference type="InterPro" id="IPR040911">
    <property type="entry name" value="Exostosin_GT47"/>
</dbReference>
<feature type="domain" description="Glycosyl transferase 64" evidence="11">
    <location>
        <begin position="616"/>
        <end position="854"/>
    </location>
</feature>